<proteinExistence type="predicted"/>
<organism evidence="1">
    <name type="scientific">Candidatus Organicella extenuata</name>
    <dbReference type="NCBI Taxonomy" id="2841811"/>
    <lineage>
        <taxon>Bacteria</taxon>
        <taxon>Pseudomonadati</taxon>
        <taxon>Verrucomicrobiota</taxon>
        <taxon>Candidatus Organicella</taxon>
    </lineage>
</organism>
<reference evidence="1" key="2">
    <citation type="submission" date="2023-06" db="EMBL/GenBank/DDBJ databases">
        <authorList>
            <person name="Williams T.J."/>
            <person name="Allen M.A."/>
            <person name="Ivanova N."/>
            <person name="Huntemann M."/>
            <person name="Haque S."/>
            <person name="Hancock A.M."/>
            <person name="Brazendale S."/>
            <person name="Cavicchioli R."/>
        </authorList>
    </citation>
    <scope>NUCLEOTIDE SEQUENCE</scope>
    <source>
        <strain evidence="1">MAG_Ga0307966_1000010</strain>
    </source>
</reference>
<name>A0AA51BKL5_9BACT</name>
<dbReference type="EMBL" id="CP128385">
    <property type="protein sequence ID" value="WMI30400.1"/>
    <property type="molecule type" value="Genomic_DNA"/>
</dbReference>
<dbReference type="Proteomes" id="UP001238843">
    <property type="component" value="Chromosome"/>
</dbReference>
<accession>A0AA51BKL5</accession>
<reference evidence="1" key="1">
    <citation type="journal article" date="2021" name="Front. Microbiol.">
        <title>Genome Analysis of a Verrucomicrobial Endosymbiont With a Tiny Genome Discovered in an Antarctic Lake.</title>
        <authorList>
            <person name="Williams T.J."/>
            <person name="Allen M.A."/>
            <person name="Ivanova N."/>
            <person name="Huntemann M."/>
            <person name="Haque S."/>
            <person name="Hancock A.M."/>
            <person name="Brazendale S."/>
            <person name="Cavicchioli R."/>
        </authorList>
    </citation>
    <scope>NUCLEOTIDE SEQUENCE</scope>
    <source>
        <strain evidence="1">MAG_Ga0307966_1000010</strain>
    </source>
</reference>
<evidence type="ECO:0000313" key="1">
    <source>
        <dbReference type="EMBL" id="WMI30400.1"/>
    </source>
</evidence>
<protein>
    <submittedName>
        <fullName evidence="1">Uncharacterized protein</fullName>
    </submittedName>
</protein>
<dbReference type="AlphaFoldDB" id="A0AA51BKL5"/>
<sequence>MSGLRGWLINTKGGAVSEGFFRNFLYLKRKESFLNIKKSLIVEKLLTFYKKKTYRFIFKNVLFFKNVREVTFCKSIRFFSKDGFKLLKKCFFLDKKYRAVNFKCLPSLPTIKIQ</sequence>
<gene>
    <name evidence="1" type="ORF">QTO32_00545</name>
</gene>